<reference evidence="2 3" key="1">
    <citation type="submission" date="2024-06" db="EMBL/GenBank/DDBJ databases">
        <title>Genomic Encyclopedia of Type Strains, Phase IV (KMG-IV): sequencing the most valuable type-strain genomes for metagenomic binning, comparative biology and taxonomic classification.</title>
        <authorList>
            <person name="Goeker M."/>
        </authorList>
    </citation>
    <scope>NUCLEOTIDE SEQUENCE [LARGE SCALE GENOMIC DNA]</scope>
    <source>
        <strain evidence="2 3">DSM 29126</strain>
    </source>
</reference>
<keyword evidence="1" id="KW-1133">Transmembrane helix</keyword>
<feature type="transmembrane region" description="Helical" evidence="1">
    <location>
        <begin position="14"/>
        <end position="39"/>
    </location>
</feature>
<protein>
    <recommendedName>
        <fullName evidence="4">Bacteriocin</fullName>
    </recommendedName>
</protein>
<dbReference type="Proteomes" id="UP001549134">
    <property type="component" value="Unassembled WGS sequence"/>
</dbReference>
<name>A0ABV2EQ87_9STRE</name>
<dbReference type="GeneID" id="78827234"/>
<evidence type="ECO:0000313" key="3">
    <source>
        <dbReference type="Proteomes" id="UP001549134"/>
    </source>
</evidence>
<sequence length="63" mass="6276">MDLIVYQEINAEELCGILGGGNLGAAVGGCLGGMLLAWAGGPVTGLGYAVVCGTAGLATYYYF</sequence>
<organism evidence="2 3">
    <name type="scientific">Streptococcus parasuis</name>
    <dbReference type="NCBI Taxonomy" id="1501662"/>
    <lineage>
        <taxon>Bacteria</taxon>
        <taxon>Bacillati</taxon>
        <taxon>Bacillota</taxon>
        <taxon>Bacilli</taxon>
        <taxon>Lactobacillales</taxon>
        <taxon>Streptococcaceae</taxon>
        <taxon>Streptococcus</taxon>
    </lineage>
</organism>
<evidence type="ECO:0008006" key="4">
    <source>
        <dbReference type="Google" id="ProtNLM"/>
    </source>
</evidence>
<dbReference type="RefSeq" id="WP_172103808.1">
    <property type="nucleotide sequence ID" value="NZ_AP024276.1"/>
</dbReference>
<dbReference type="EMBL" id="JBEPLX010000003">
    <property type="protein sequence ID" value="MET3533337.1"/>
    <property type="molecule type" value="Genomic_DNA"/>
</dbReference>
<proteinExistence type="predicted"/>
<gene>
    <name evidence="2" type="ORF">ABID50_000487</name>
</gene>
<keyword evidence="1" id="KW-0812">Transmembrane</keyword>
<accession>A0ABV2EQ87</accession>
<keyword evidence="1" id="KW-0472">Membrane</keyword>
<evidence type="ECO:0000256" key="1">
    <source>
        <dbReference type="SAM" id="Phobius"/>
    </source>
</evidence>
<evidence type="ECO:0000313" key="2">
    <source>
        <dbReference type="EMBL" id="MET3533337.1"/>
    </source>
</evidence>
<keyword evidence="3" id="KW-1185">Reference proteome</keyword>
<comment type="caution">
    <text evidence="2">The sequence shown here is derived from an EMBL/GenBank/DDBJ whole genome shotgun (WGS) entry which is preliminary data.</text>
</comment>
<feature type="transmembrane region" description="Helical" evidence="1">
    <location>
        <begin position="45"/>
        <end position="62"/>
    </location>
</feature>